<evidence type="ECO:0000313" key="1">
    <source>
        <dbReference type="EMBL" id="OGE85968.1"/>
    </source>
</evidence>
<dbReference type="AlphaFoldDB" id="A0A1F5P7R5"/>
<proteinExistence type="predicted"/>
<dbReference type="EMBL" id="MFES01000019">
    <property type="protein sequence ID" value="OGE85968.1"/>
    <property type="molecule type" value="Genomic_DNA"/>
</dbReference>
<comment type="caution">
    <text evidence="1">The sequence shown here is derived from an EMBL/GenBank/DDBJ whole genome shotgun (WGS) entry which is preliminary data.</text>
</comment>
<gene>
    <name evidence="1" type="ORF">A3J48_04450</name>
</gene>
<protein>
    <submittedName>
        <fullName evidence="1">Uncharacterized protein</fullName>
    </submittedName>
</protein>
<reference evidence="1 2" key="1">
    <citation type="journal article" date="2016" name="Nat. Commun.">
        <title>Thousands of microbial genomes shed light on interconnected biogeochemical processes in an aquifer system.</title>
        <authorList>
            <person name="Anantharaman K."/>
            <person name="Brown C.T."/>
            <person name="Hug L.A."/>
            <person name="Sharon I."/>
            <person name="Castelle C.J."/>
            <person name="Probst A.J."/>
            <person name="Thomas B.C."/>
            <person name="Singh A."/>
            <person name="Wilkins M.J."/>
            <person name="Karaoz U."/>
            <person name="Brodie E.L."/>
            <person name="Williams K.H."/>
            <person name="Hubbard S.S."/>
            <person name="Banfield J.F."/>
        </authorList>
    </citation>
    <scope>NUCLEOTIDE SEQUENCE [LARGE SCALE GENOMIC DNA]</scope>
</reference>
<organism evidence="1 2">
    <name type="scientific">Candidatus Doudnabacteria bacterium RIFCSPHIGHO2_02_FULL_46_11</name>
    <dbReference type="NCBI Taxonomy" id="1817832"/>
    <lineage>
        <taxon>Bacteria</taxon>
        <taxon>Candidatus Doudnaibacteriota</taxon>
    </lineage>
</organism>
<dbReference type="Proteomes" id="UP000176786">
    <property type="component" value="Unassembled WGS sequence"/>
</dbReference>
<name>A0A1F5P7R5_9BACT</name>
<evidence type="ECO:0000313" key="2">
    <source>
        <dbReference type="Proteomes" id="UP000176786"/>
    </source>
</evidence>
<accession>A0A1F5P7R5</accession>
<dbReference type="STRING" id="1817832.A3J48_04450"/>
<sequence>MQEMSPNGTPPITGAQYAAADKLVHDDDDKRVFAAFRRQGSRKSGGEEAPVVSRPKPSLYTAMADVAAQAR</sequence>